<dbReference type="EMBL" id="CAJVPJ010000455">
    <property type="protein sequence ID" value="CAG8526284.1"/>
    <property type="molecule type" value="Genomic_DNA"/>
</dbReference>
<dbReference type="AlphaFoldDB" id="A0A9N9ADM4"/>
<keyword evidence="3" id="KW-1185">Reference proteome</keyword>
<sequence>MSETYISKVLTWDSRDASLTLPSTRRRKPSRPFLEPLPCSQIAKEKLNKHPWLFITLIILALLIASAVVLPKMSHSKRKSTPSRPAILKHEILSKVPNRPHSLIDDEFQWDQSFCKSSPCRYLFPVFVGGTETNSHFHLQQVALLAGRLKRTVVLPNSDGRRFSACRRSSFERYFSNETLIQASAHFSFVTQDKFFEWARWRVTEPTAQFVIMDRPPQPDEKKPRKFSDIQTLSKRQCVDDYSFDYDSYETIEFKVKPGYELSDAATAAAYSDLIAHLHSKKAYGKSKLFENRTADVLLVYYNLESPLLPVPIEGPPLMYLDTWYKETRKVIDSLRPYIAVSWAIDMLPKHIVPVCAERLVARLDEIKRETGIKNIYLAIIPSHWRENVGFHQEALTYINDHINFITWSSFQEQAAAAKQAAAAEQAEQEQIQAGNDQLLLSNTTSTASSTDGVWDEDKLGNVEPGLLTIFNQLVVEQANYFLRGTEECSRVTPFIQQVIGLREQETRNQIDWKEDILNINDREMDEKVLATRRWNVVDVW</sequence>
<name>A0A9N9ADM4_9GLOM</name>
<gene>
    <name evidence="2" type="ORF">POCULU_LOCUS3833</name>
</gene>
<dbReference type="OrthoDB" id="2020419at2759"/>
<feature type="transmembrane region" description="Helical" evidence="1">
    <location>
        <begin position="52"/>
        <end position="70"/>
    </location>
</feature>
<keyword evidence="1" id="KW-1133">Transmembrane helix</keyword>
<evidence type="ECO:0000313" key="2">
    <source>
        <dbReference type="EMBL" id="CAG8526284.1"/>
    </source>
</evidence>
<accession>A0A9N9ADM4</accession>
<proteinExistence type="predicted"/>
<organism evidence="2 3">
    <name type="scientific">Paraglomus occultum</name>
    <dbReference type="NCBI Taxonomy" id="144539"/>
    <lineage>
        <taxon>Eukaryota</taxon>
        <taxon>Fungi</taxon>
        <taxon>Fungi incertae sedis</taxon>
        <taxon>Mucoromycota</taxon>
        <taxon>Glomeromycotina</taxon>
        <taxon>Glomeromycetes</taxon>
        <taxon>Paraglomerales</taxon>
        <taxon>Paraglomeraceae</taxon>
        <taxon>Paraglomus</taxon>
    </lineage>
</organism>
<keyword evidence="1" id="KW-0812">Transmembrane</keyword>
<evidence type="ECO:0000313" key="3">
    <source>
        <dbReference type="Proteomes" id="UP000789572"/>
    </source>
</evidence>
<keyword evidence="1" id="KW-0472">Membrane</keyword>
<dbReference type="Proteomes" id="UP000789572">
    <property type="component" value="Unassembled WGS sequence"/>
</dbReference>
<comment type="caution">
    <text evidence="2">The sequence shown here is derived from an EMBL/GenBank/DDBJ whole genome shotgun (WGS) entry which is preliminary data.</text>
</comment>
<evidence type="ECO:0000256" key="1">
    <source>
        <dbReference type="SAM" id="Phobius"/>
    </source>
</evidence>
<reference evidence="2" key="1">
    <citation type="submission" date="2021-06" db="EMBL/GenBank/DDBJ databases">
        <authorList>
            <person name="Kallberg Y."/>
            <person name="Tangrot J."/>
            <person name="Rosling A."/>
        </authorList>
    </citation>
    <scope>NUCLEOTIDE SEQUENCE</scope>
    <source>
        <strain evidence="2">IA702</strain>
    </source>
</reference>
<protein>
    <submittedName>
        <fullName evidence="2">11236_t:CDS:1</fullName>
    </submittedName>
</protein>